<reference evidence="4 6" key="1">
    <citation type="journal article" date="2020" name="Stud. Mycol.">
        <title>101 Dothideomycetes genomes: a test case for predicting lifestyles and emergence of pathogens.</title>
        <authorList>
            <person name="Haridas S."/>
            <person name="Albert R."/>
            <person name="Binder M."/>
            <person name="Bloem J."/>
            <person name="Labutti K."/>
            <person name="Salamov A."/>
            <person name="Andreopoulos B."/>
            <person name="Baker S."/>
            <person name="Barry K."/>
            <person name="Bills G."/>
            <person name="Bluhm B."/>
            <person name="Cannon C."/>
            <person name="Castanera R."/>
            <person name="Culley D."/>
            <person name="Daum C."/>
            <person name="Ezra D."/>
            <person name="Gonzalez J."/>
            <person name="Henrissat B."/>
            <person name="Kuo A."/>
            <person name="Liang C."/>
            <person name="Lipzen A."/>
            <person name="Lutzoni F."/>
            <person name="Magnuson J."/>
            <person name="Mondo S."/>
            <person name="Nolan M."/>
            <person name="Ohm R."/>
            <person name="Pangilinan J."/>
            <person name="Park H.-J."/>
            <person name="Ramirez L."/>
            <person name="Alfaro M."/>
            <person name="Sun H."/>
            <person name="Tritt A."/>
            <person name="Yoshinaga Y."/>
            <person name="Zwiers L.-H."/>
            <person name="Turgeon B."/>
            <person name="Goodwin S."/>
            <person name="Spatafora J."/>
            <person name="Crous P."/>
            <person name="Grigoriev I."/>
        </authorList>
    </citation>
    <scope>NUCLEOTIDE SEQUENCE</scope>
    <source>
        <strain evidence="4 6">CBS 304.34</strain>
    </source>
</reference>
<evidence type="ECO:0000259" key="3">
    <source>
        <dbReference type="PROSITE" id="PS50089"/>
    </source>
</evidence>
<protein>
    <recommendedName>
        <fullName evidence="3">RING-type domain-containing protein</fullName>
    </recommendedName>
</protein>
<dbReference type="SMART" id="SM00184">
    <property type="entry name" value="RING"/>
    <property type="match status" value="1"/>
</dbReference>
<dbReference type="PROSITE" id="PS50089">
    <property type="entry name" value="ZF_RING_2"/>
    <property type="match status" value="1"/>
</dbReference>
<dbReference type="GO" id="GO:0008270">
    <property type="term" value="F:zinc ion binding"/>
    <property type="evidence" value="ECO:0007669"/>
    <property type="project" value="UniProtKB-KW"/>
</dbReference>
<sequence length="528" mass="60399">MNASVIVVYDSLPEQIGRSDLATGAFNNVKASSLNSPGVSARLLVIERVSSNLNPGCRIHCYSRPERYNSSRNFTISSTNTKTLLQTTMSTPSISQIPQPHDTASTMNGTSSRTYYVHSGLYNLHGHRLRRIPLQPLSPSKLPTRNDWQETLDKLPPETNLEGAPDMICAVCQYSLGESEDEESAFLAELPFATHLMGGHAVRLPCQHVFHIDCAKAHFLVNTNCVICRHPYYELKSTLTARREAFESLSLSELSGMYPSHLFYDVEIPVFFETIFGQILDVLRALADFSGSRDILRNEHCPTSKLLGKIRSALHREQYTICEWEWLFDIILRRVIDDHTVGLLGRTRRDRGARTTRAREIRRVRALALWACYIGLKVFALKMTFVPLVQIIEVEVGHGHKRWRDCWIDQLGTDSVFEFREFLLEREEEEEVFEFEDADPPFEDERSTPEDDAPESEEGEDLGPRRRLARQYAEVYGFYQALLARPNAARSLDSSREVLLERMRDQVQALEPFHYFDEEEDETETEGS</sequence>
<reference evidence="6" key="2">
    <citation type="submission" date="2020-04" db="EMBL/GenBank/DDBJ databases">
        <authorList>
            <consortium name="NCBI Genome Project"/>
        </authorList>
    </citation>
    <scope>NUCLEOTIDE SEQUENCE</scope>
    <source>
        <strain evidence="6">CBS 304.34</strain>
    </source>
</reference>
<dbReference type="GeneID" id="54463197"/>
<dbReference type="InterPro" id="IPR001841">
    <property type="entry name" value="Znf_RING"/>
</dbReference>
<dbReference type="InterPro" id="IPR013083">
    <property type="entry name" value="Znf_RING/FYVE/PHD"/>
</dbReference>
<keyword evidence="1" id="KW-0862">Zinc</keyword>
<dbReference type="RefSeq" id="XP_033572884.1">
    <property type="nucleotide sequence ID" value="XM_033722304.1"/>
</dbReference>
<evidence type="ECO:0000313" key="4">
    <source>
        <dbReference type="EMBL" id="KAF2805920.1"/>
    </source>
</evidence>
<evidence type="ECO:0000313" key="6">
    <source>
        <dbReference type="RefSeq" id="XP_033572884.1"/>
    </source>
</evidence>
<evidence type="ECO:0000313" key="5">
    <source>
        <dbReference type="Proteomes" id="UP000504636"/>
    </source>
</evidence>
<organism evidence="4">
    <name type="scientific">Mytilinidion resinicola</name>
    <dbReference type="NCBI Taxonomy" id="574789"/>
    <lineage>
        <taxon>Eukaryota</taxon>
        <taxon>Fungi</taxon>
        <taxon>Dikarya</taxon>
        <taxon>Ascomycota</taxon>
        <taxon>Pezizomycotina</taxon>
        <taxon>Dothideomycetes</taxon>
        <taxon>Pleosporomycetidae</taxon>
        <taxon>Mytilinidiales</taxon>
        <taxon>Mytilinidiaceae</taxon>
        <taxon>Mytilinidion</taxon>
    </lineage>
</organism>
<dbReference type="Proteomes" id="UP000504636">
    <property type="component" value="Unplaced"/>
</dbReference>
<feature type="compositionally biased region" description="Acidic residues" evidence="2">
    <location>
        <begin position="432"/>
        <end position="442"/>
    </location>
</feature>
<dbReference type="SUPFAM" id="SSF57850">
    <property type="entry name" value="RING/U-box"/>
    <property type="match status" value="1"/>
</dbReference>
<evidence type="ECO:0000256" key="2">
    <source>
        <dbReference type="SAM" id="MobiDB-lite"/>
    </source>
</evidence>
<keyword evidence="1" id="KW-0863">Zinc-finger</keyword>
<keyword evidence="5" id="KW-1185">Reference proteome</keyword>
<keyword evidence="1" id="KW-0479">Metal-binding</keyword>
<gene>
    <name evidence="4 6" type="ORF">BDZ99DRAFT_479941</name>
</gene>
<accession>A0A6A6YB45</accession>
<feature type="region of interest" description="Disordered" evidence="2">
    <location>
        <begin position="432"/>
        <end position="466"/>
    </location>
</feature>
<reference evidence="6" key="3">
    <citation type="submission" date="2025-04" db="UniProtKB">
        <authorList>
            <consortium name="RefSeq"/>
        </authorList>
    </citation>
    <scope>IDENTIFICATION</scope>
    <source>
        <strain evidence="6">CBS 304.34</strain>
    </source>
</reference>
<name>A0A6A6YB45_9PEZI</name>
<evidence type="ECO:0000256" key="1">
    <source>
        <dbReference type="PROSITE-ProRule" id="PRU00175"/>
    </source>
</evidence>
<feature type="compositionally biased region" description="Acidic residues" evidence="2">
    <location>
        <begin position="450"/>
        <end position="461"/>
    </location>
</feature>
<dbReference type="AlphaFoldDB" id="A0A6A6YB45"/>
<feature type="domain" description="RING-type" evidence="3">
    <location>
        <begin position="169"/>
        <end position="229"/>
    </location>
</feature>
<dbReference type="OrthoDB" id="8062037at2759"/>
<proteinExistence type="predicted"/>
<dbReference type="EMBL" id="MU003708">
    <property type="protein sequence ID" value="KAF2805920.1"/>
    <property type="molecule type" value="Genomic_DNA"/>
</dbReference>
<dbReference type="Gene3D" id="3.30.40.10">
    <property type="entry name" value="Zinc/RING finger domain, C3HC4 (zinc finger)"/>
    <property type="match status" value="1"/>
</dbReference>